<keyword evidence="2" id="KW-1185">Reference proteome</keyword>
<name>A0A7W7DX17_9MICC</name>
<gene>
    <name evidence="1" type="ORF">HDA30_000001</name>
</gene>
<comment type="caution">
    <text evidence="1">The sequence shown here is derived from an EMBL/GenBank/DDBJ whole genome shotgun (WGS) entry which is preliminary data.</text>
</comment>
<evidence type="ECO:0000313" key="1">
    <source>
        <dbReference type="EMBL" id="MBB4734493.1"/>
    </source>
</evidence>
<protein>
    <submittedName>
        <fullName evidence="1">Uncharacterized protein</fullName>
    </submittedName>
</protein>
<evidence type="ECO:0000313" key="2">
    <source>
        <dbReference type="Proteomes" id="UP000540191"/>
    </source>
</evidence>
<organism evidence="1 2">
    <name type="scientific">Micrococcus cohnii</name>
    <dbReference type="NCBI Taxonomy" id="993416"/>
    <lineage>
        <taxon>Bacteria</taxon>
        <taxon>Bacillati</taxon>
        <taxon>Actinomycetota</taxon>
        <taxon>Actinomycetes</taxon>
        <taxon>Micrococcales</taxon>
        <taxon>Micrococcaceae</taxon>
        <taxon>Micrococcus</taxon>
    </lineage>
</organism>
<proteinExistence type="predicted"/>
<dbReference type="Proteomes" id="UP000540191">
    <property type="component" value="Unassembled WGS sequence"/>
</dbReference>
<sequence length="140" mass="15974">MSPPLPLSTQIDALRRLLREERDRLRPDCWSLAWEMTERTAQLLPSWEGLRADDAASCLDVEDVVGRYLPDALTAFLAIPDRQKPAAADELLAQLTTLDHEHLRATRRLGRRLRSRLRAAGEVAALRFPQHRATHQHPDD</sequence>
<reference evidence="1 2" key="1">
    <citation type="submission" date="2020-08" db="EMBL/GenBank/DDBJ databases">
        <title>Sequencing the genomes of 1000 actinobacteria strains.</title>
        <authorList>
            <person name="Klenk H.-P."/>
        </authorList>
    </citation>
    <scope>NUCLEOTIDE SEQUENCE [LARGE SCALE GENOMIC DNA]</scope>
    <source>
        <strain evidence="1 2">DSM 23974</strain>
    </source>
</reference>
<dbReference type="AlphaFoldDB" id="A0A7W7DX17"/>
<dbReference type="EMBL" id="JACHNA010000001">
    <property type="protein sequence ID" value="MBB4734493.1"/>
    <property type="molecule type" value="Genomic_DNA"/>
</dbReference>
<accession>A0A7W7DX17</accession>
<dbReference type="RefSeq" id="WP_158495355.1">
    <property type="nucleotide sequence ID" value="NZ_JACHNA010000001.1"/>
</dbReference>